<dbReference type="InterPro" id="IPR057204">
    <property type="entry name" value="DUF7882"/>
</dbReference>
<accession>A0ABN6XUN0</accession>
<gene>
    <name evidence="3" type="ORF">GCM10025867_08990</name>
</gene>
<feature type="compositionally biased region" description="Polar residues" evidence="1">
    <location>
        <begin position="68"/>
        <end position="85"/>
    </location>
</feature>
<feature type="domain" description="DUF7882" evidence="2">
    <location>
        <begin position="13"/>
        <end position="71"/>
    </location>
</feature>
<dbReference type="Proteomes" id="UP001321486">
    <property type="component" value="Chromosome"/>
</dbReference>
<sequence length="85" mass="9312">MPYSRFEIKVASMGLLFYGSTAYAIEIEDRSLAHLKVAILTLLRAQKSIAFSYARSVQEGSGRDTLWITPTRTSDSTSTATGPHA</sequence>
<evidence type="ECO:0000259" key="2">
    <source>
        <dbReference type="Pfam" id="PF25355"/>
    </source>
</evidence>
<name>A0ABN6XUN0_9MICO</name>
<evidence type="ECO:0000256" key="1">
    <source>
        <dbReference type="SAM" id="MobiDB-lite"/>
    </source>
</evidence>
<reference evidence="4" key="1">
    <citation type="journal article" date="2019" name="Int. J. Syst. Evol. Microbiol.">
        <title>The Global Catalogue of Microorganisms (GCM) 10K type strain sequencing project: providing services to taxonomists for standard genome sequencing and annotation.</title>
        <authorList>
            <consortium name="The Broad Institute Genomics Platform"/>
            <consortium name="The Broad Institute Genome Sequencing Center for Infectious Disease"/>
            <person name="Wu L."/>
            <person name="Ma J."/>
        </authorList>
    </citation>
    <scope>NUCLEOTIDE SEQUENCE [LARGE SCALE GENOMIC DNA]</scope>
    <source>
        <strain evidence="4">NBRC 108728</strain>
    </source>
</reference>
<organism evidence="3 4">
    <name type="scientific">Frondihabitans sucicola</name>
    <dbReference type="NCBI Taxonomy" id="1268041"/>
    <lineage>
        <taxon>Bacteria</taxon>
        <taxon>Bacillati</taxon>
        <taxon>Actinomycetota</taxon>
        <taxon>Actinomycetes</taxon>
        <taxon>Micrococcales</taxon>
        <taxon>Microbacteriaceae</taxon>
        <taxon>Frondihabitans</taxon>
    </lineage>
</organism>
<proteinExistence type="predicted"/>
<keyword evidence="4" id="KW-1185">Reference proteome</keyword>
<dbReference type="EMBL" id="AP027732">
    <property type="protein sequence ID" value="BDZ48658.1"/>
    <property type="molecule type" value="Genomic_DNA"/>
</dbReference>
<evidence type="ECO:0000313" key="3">
    <source>
        <dbReference type="EMBL" id="BDZ48658.1"/>
    </source>
</evidence>
<dbReference type="Pfam" id="PF25355">
    <property type="entry name" value="DUF7882"/>
    <property type="match status" value="1"/>
</dbReference>
<feature type="region of interest" description="Disordered" evidence="1">
    <location>
        <begin position="65"/>
        <end position="85"/>
    </location>
</feature>
<evidence type="ECO:0000313" key="4">
    <source>
        <dbReference type="Proteomes" id="UP001321486"/>
    </source>
</evidence>
<protein>
    <recommendedName>
        <fullName evidence="2">DUF7882 domain-containing protein</fullName>
    </recommendedName>
</protein>